<feature type="compositionally biased region" description="Acidic residues" evidence="5">
    <location>
        <begin position="318"/>
        <end position="331"/>
    </location>
</feature>
<dbReference type="InterPro" id="IPR025254">
    <property type="entry name" value="CCDC113/CCDC96_CC"/>
</dbReference>
<dbReference type="GO" id="GO:0036064">
    <property type="term" value="C:ciliary basal body"/>
    <property type="evidence" value="ECO:0007669"/>
    <property type="project" value="TreeGrafter"/>
</dbReference>
<accession>A0AB39ZTX0</accession>
<keyword evidence="3" id="KW-0966">Cell projection</keyword>
<comment type="subcellular location">
    <subcellularLocation>
        <location evidence="1">Cell projection</location>
        <location evidence="1">Cilium</location>
    </subcellularLocation>
</comment>
<keyword evidence="2 4" id="KW-0175">Coiled coil</keyword>
<dbReference type="InterPro" id="IPR051885">
    <property type="entry name" value="CC_CF"/>
</dbReference>
<organism evidence="7 8">
    <name type="scientific">Drosophila suzukii</name>
    <name type="common">Spotted-wing drosophila fruit fly</name>
    <dbReference type="NCBI Taxonomy" id="28584"/>
    <lineage>
        <taxon>Eukaryota</taxon>
        <taxon>Metazoa</taxon>
        <taxon>Ecdysozoa</taxon>
        <taxon>Arthropoda</taxon>
        <taxon>Hexapoda</taxon>
        <taxon>Insecta</taxon>
        <taxon>Pterygota</taxon>
        <taxon>Neoptera</taxon>
        <taxon>Endopterygota</taxon>
        <taxon>Diptera</taxon>
        <taxon>Brachycera</taxon>
        <taxon>Muscomorpha</taxon>
        <taxon>Ephydroidea</taxon>
        <taxon>Drosophilidae</taxon>
        <taxon>Drosophila</taxon>
        <taxon>Sophophora</taxon>
    </lineage>
</organism>
<evidence type="ECO:0000256" key="2">
    <source>
        <dbReference type="ARBA" id="ARBA00023054"/>
    </source>
</evidence>
<feature type="region of interest" description="Disordered" evidence="5">
    <location>
        <begin position="273"/>
        <end position="353"/>
    </location>
</feature>
<feature type="compositionally biased region" description="Polar residues" evidence="5">
    <location>
        <begin position="273"/>
        <end position="285"/>
    </location>
</feature>
<protein>
    <submittedName>
        <fullName evidence="8">Cilia- and flagella-associated protein 184</fullName>
    </submittedName>
</protein>
<dbReference type="PANTHER" id="PTHR15654:SF1">
    <property type="entry name" value="COILED-COIL DOMAIN-CONTAINING PROTEIN 96"/>
    <property type="match status" value="1"/>
</dbReference>
<reference evidence="8" key="1">
    <citation type="submission" date="2025-08" db="UniProtKB">
        <authorList>
            <consortium name="RefSeq"/>
        </authorList>
    </citation>
    <scope>IDENTIFICATION</scope>
</reference>
<feature type="domain" description="CCDC113/CCDC96 coiled-coil" evidence="6">
    <location>
        <begin position="545"/>
        <end position="719"/>
    </location>
</feature>
<proteinExistence type="predicted"/>
<keyword evidence="8" id="KW-0282">Flagellum</keyword>
<keyword evidence="8" id="KW-0969">Cilium</keyword>
<sequence length="727" mass="83615">MAQNPETMEEVLQVDETTKGATDQLEVNNAPESTVVAGEIPKPEEDVQPIDGEPVLQEEPDPTAVLEATEEGNEAEIANDLGNETSGQDVGPPTTEATDDLSPEERKLKLKKERKERLKHLASNRFMLPEEPIKTISFTGENIEEMGEIVEEEEEKQEILVNFDEPIDYELDTASTATTDESGEDLFKKIQTHRMVDLFPAGFSNAPVDKTIFYKDPKYDDSEDTMSIAAISMMSMRTLNPADPDSVQLKTNFLRDFDVPSLSDISEEHELSVQLSGEKSATSVHPDQGLFVDPTANLSSRSSSASESLVDLDHEQHDEEEAPDSQDDSSDMSDIPEFAELPDTPTPKQKGVTLDDFSALNKVEFEERFDEEDVGILHARTVKNVVRELILDLIEETAKRSDYHNQENVLRAKYDKKKLLEGLQKILDTYMIEKYTNEMMSNRLTEFYKRNRNARVFVSLSEENEKRYQARYFHALALLDSLKERVNVAKQKHGVQMNRVILDLHSAQSVASITEERLEHLFHKYLVRPDSDHLRRLVDRELRHMSVKRNEISDSRLFLITRKHTLAHIMDKITALDTLSDTVNIRDYISVQNEVFALQKKIEERNIELKKVRTQFLMDVHLTRHNREKALALAEKFEVRKSLLKNAIDKQRFLRKRLYLVKLERIKMRQQTRELTYQGGILAMPSLMYDYDKTVERLKEKQESVAKLRETLKALQRRVDHVEGRSL</sequence>
<dbReference type="Pfam" id="PF13870">
    <property type="entry name" value="CCDC113_CCDC96_CC"/>
    <property type="match status" value="1"/>
</dbReference>
<feature type="compositionally biased region" description="Low complexity" evidence="5">
    <location>
        <begin position="299"/>
        <end position="308"/>
    </location>
</feature>
<feature type="coiled-coil region" evidence="4">
    <location>
        <begin position="691"/>
        <end position="725"/>
    </location>
</feature>
<evidence type="ECO:0000313" key="7">
    <source>
        <dbReference type="Proteomes" id="UP001652628"/>
    </source>
</evidence>
<dbReference type="AlphaFoldDB" id="A0AB39ZTX0"/>
<dbReference type="GO" id="GO:0060271">
    <property type="term" value="P:cilium assembly"/>
    <property type="evidence" value="ECO:0007669"/>
    <property type="project" value="TreeGrafter"/>
</dbReference>
<gene>
    <name evidence="8" type="primary">LOC108019642</name>
</gene>
<evidence type="ECO:0000256" key="4">
    <source>
        <dbReference type="SAM" id="Coils"/>
    </source>
</evidence>
<evidence type="ECO:0000256" key="1">
    <source>
        <dbReference type="ARBA" id="ARBA00004138"/>
    </source>
</evidence>
<dbReference type="GO" id="GO:0005930">
    <property type="term" value="C:axoneme"/>
    <property type="evidence" value="ECO:0007669"/>
    <property type="project" value="TreeGrafter"/>
</dbReference>
<dbReference type="GeneID" id="108019642"/>
<evidence type="ECO:0000313" key="8">
    <source>
        <dbReference type="RefSeq" id="XP_016943015.3"/>
    </source>
</evidence>
<evidence type="ECO:0000256" key="5">
    <source>
        <dbReference type="SAM" id="MobiDB-lite"/>
    </source>
</evidence>
<evidence type="ECO:0000256" key="3">
    <source>
        <dbReference type="ARBA" id="ARBA00023273"/>
    </source>
</evidence>
<dbReference type="PANTHER" id="PTHR15654">
    <property type="entry name" value="COILED-COIL DOMAIN-CONTAINING PROTEIN 113-RELATED"/>
    <property type="match status" value="1"/>
</dbReference>
<keyword evidence="7" id="KW-1185">Reference proteome</keyword>
<dbReference type="RefSeq" id="XP_016943015.3">
    <property type="nucleotide sequence ID" value="XM_017087526.4"/>
</dbReference>
<dbReference type="Proteomes" id="UP001652628">
    <property type="component" value="Chromosome 2R"/>
</dbReference>
<feature type="region of interest" description="Disordered" evidence="5">
    <location>
        <begin position="39"/>
        <end position="107"/>
    </location>
</feature>
<name>A0AB39ZTX0_DROSZ</name>
<evidence type="ECO:0000259" key="6">
    <source>
        <dbReference type="Pfam" id="PF13870"/>
    </source>
</evidence>